<evidence type="ECO:0000313" key="4">
    <source>
        <dbReference type="EMBL" id="NQX33070.1"/>
    </source>
</evidence>
<evidence type="ECO:0000256" key="2">
    <source>
        <dbReference type="SAM" id="SignalP"/>
    </source>
</evidence>
<evidence type="ECO:0000313" key="5">
    <source>
        <dbReference type="Proteomes" id="UP000762110"/>
    </source>
</evidence>
<feature type="chain" id="PRO_5047426123" evidence="2">
    <location>
        <begin position="33"/>
        <end position="963"/>
    </location>
</feature>
<keyword evidence="2" id="KW-0732">Signal</keyword>
<dbReference type="Pfam" id="PF14905">
    <property type="entry name" value="OMP_b-brl_3"/>
    <property type="match status" value="1"/>
</dbReference>
<keyword evidence="5" id="KW-1185">Reference proteome</keyword>
<dbReference type="EMBL" id="JABMKV010000005">
    <property type="protein sequence ID" value="NQX33070.1"/>
    <property type="molecule type" value="Genomic_DNA"/>
</dbReference>
<dbReference type="InterPro" id="IPR041700">
    <property type="entry name" value="OMP_b-brl_3"/>
</dbReference>
<reference evidence="4 5" key="1">
    <citation type="submission" date="2020-05" db="EMBL/GenBank/DDBJ databases">
        <title>Description of Pedobacter foliorum sp. nov.</title>
        <authorList>
            <person name="Qi S."/>
            <person name="Carlier A."/>
            <person name="Cnockaert M."/>
            <person name="Vandamme P."/>
        </authorList>
    </citation>
    <scope>NUCLEOTIDE SEQUENCE [LARGE SCALE GENOMIC DNA]</scope>
    <source>
        <strain evidence="4 5">LMG 31300</strain>
    </source>
</reference>
<organism evidence="4 5">
    <name type="scientific">Pedobacter boryungensis</name>
    <dbReference type="NCBI Taxonomy" id="869962"/>
    <lineage>
        <taxon>Bacteria</taxon>
        <taxon>Pseudomonadati</taxon>
        <taxon>Bacteroidota</taxon>
        <taxon>Sphingobacteriia</taxon>
        <taxon>Sphingobacteriales</taxon>
        <taxon>Sphingobacteriaceae</taxon>
        <taxon>Pedobacter</taxon>
    </lineage>
</organism>
<feature type="signal peptide" evidence="2">
    <location>
        <begin position="1"/>
        <end position="32"/>
    </location>
</feature>
<dbReference type="Pfam" id="PF13620">
    <property type="entry name" value="CarboxypepD_reg"/>
    <property type="match status" value="1"/>
</dbReference>
<sequence>MAHFYQCRSFVILFLRLTLLIFLTICSTNSYAQTPKKTNTPPPPVLIREISGIVKDTTDVGLPSATVRLTSDKDTLVISTNPDGIFVFKNVKSATYTLTINMLGYSPLVGKYKQNDAIPRIVMDPIILKPQSNTLNAVVINGTPSITYKTDTVEYKASDYIVRENATVDELLKKMEGMEVGTDGTLVHQGTAVTKAKINGKTYLGGDVSTAIQNLPAEIVEKIQVVDDYGDQAARTGIKDGDPEKILNIVTRADKSVGNTANIAAGAGNNERYEGSVFATRLNANQTIGVNARINNTVNGVANSGNNGGGNGGNNGGGGRGGNGGGGNSSDGSGGTTNNGNTAFSYRDQLSKKVKINTNYRYNFSDVNSLNSSISQIPSLLGKTFSTNDGSNDNNTKSHNLSFELEADLDSANFLRVSPTFNYSSTVSGSQSFNTQKFIATNPTSTNQSFRQDQTGKNTSANTRPNYGVTVFYQHIFKKPRRNISLQVSLNNNDQEAEQERNSRILYYDGLSDVVLKDSLVHRMVDRDNLTKNYRGSLTFAEPLTANTQLEFNGQINYNGYDNTAITSNIFANGDKQIVDSLSNIYDYSFTQTRLALNYRYGVSNASKIRFSLGLTAVPGVLSGTKASLGTSTHRTSFNLIPIARFQYLWSRQHSIQINYSGNASEPTFDQIQPVRDVSNPQNPIVGNPNLKVTFNHSINTNYNNYIANSKLNYSVNANATFIENSVVRNVVQIIDAYNSKKNETRYVNINGVYRINGNYSISKQLDNRKYNLTLNGNASYNHGVSMSDNKENITTTWRFNERFGPRINPTEWLEVNPFVSYDYTKSNNTLASSIDSKTNTLAFNIDGKIYMWQSLIFGYSASKNYVSGINANITNNPLVINGYLEKEFWKRKAKFTLQVFDILNQNNFVNRNILDNGGIIDTKSNSLSRYFMLRFSVRLQKWSGIKPRNGRQMMRRGDGSFN</sequence>
<dbReference type="Proteomes" id="UP000762110">
    <property type="component" value="Unassembled WGS sequence"/>
</dbReference>
<feature type="domain" description="Outer membrane protein beta-barrel" evidence="3">
    <location>
        <begin position="475"/>
        <end position="799"/>
    </location>
</feature>
<dbReference type="InterPro" id="IPR008969">
    <property type="entry name" value="CarboxyPept-like_regulatory"/>
</dbReference>
<comment type="caution">
    <text evidence="4">The sequence shown here is derived from an EMBL/GenBank/DDBJ whole genome shotgun (WGS) entry which is preliminary data.</text>
</comment>
<name>A0ABX2DGG7_9SPHI</name>
<proteinExistence type="predicted"/>
<accession>A0ABX2DGG7</accession>
<gene>
    <name evidence="4" type="ORF">HQN85_15130</name>
</gene>
<feature type="compositionally biased region" description="Gly residues" evidence="1">
    <location>
        <begin position="306"/>
        <end position="337"/>
    </location>
</feature>
<feature type="region of interest" description="Disordered" evidence="1">
    <location>
        <begin position="443"/>
        <end position="463"/>
    </location>
</feature>
<feature type="region of interest" description="Disordered" evidence="1">
    <location>
        <begin position="305"/>
        <end position="343"/>
    </location>
</feature>
<evidence type="ECO:0000259" key="3">
    <source>
        <dbReference type="Pfam" id="PF14905"/>
    </source>
</evidence>
<dbReference type="SUPFAM" id="SSF49464">
    <property type="entry name" value="Carboxypeptidase regulatory domain-like"/>
    <property type="match status" value="1"/>
</dbReference>
<evidence type="ECO:0000256" key="1">
    <source>
        <dbReference type="SAM" id="MobiDB-lite"/>
    </source>
</evidence>
<protein>
    <submittedName>
        <fullName evidence="4">Outer membrane beta-barrel protein</fullName>
    </submittedName>
</protein>
<dbReference type="SUPFAM" id="SSF56935">
    <property type="entry name" value="Porins"/>
    <property type="match status" value="1"/>
</dbReference>
<dbReference type="Gene3D" id="2.60.40.1120">
    <property type="entry name" value="Carboxypeptidase-like, regulatory domain"/>
    <property type="match status" value="1"/>
</dbReference>